<evidence type="ECO:0000313" key="2">
    <source>
        <dbReference type="Proteomes" id="UP000191554"/>
    </source>
</evidence>
<dbReference type="OrthoDB" id="8907997at2"/>
<keyword evidence="2" id="KW-1185">Reference proteome</keyword>
<gene>
    <name evidence="1" type="ORF">CLHUN_10050</name>
</gene>
<dbReference type="Proteomes" id="UP000191554">
    <property type="component" value="Unassembled WGS sequence"/>
</dbReference>
<dbReference type="RefSeq" id="WP_080063460.1">
    <property type="nucleotide sequence ID" value="NZ_MZGX01000005.1"/>
</dbReference>
<dbReference type="EMBL" id="MZGX01000005">
    <property type="protein sequence ID" value="OPX45118.1"/>
    <property type="molecule type" value="Genomic_DNA"/>
</dbReference>
<dbReference type="AlphaFoldDB" id="A0A1V4SMK4"/>
<protein>
    <recommendedName>
        <fullName evidence="3">Type I restriction enzyme R protein N-terminal domain-containing protein</fullName>
    </recommendedName>
</protein>
<comment type="caution">
    <text evidence="1">The sequence shown here is derived from an EMBL/GenBank/DDBJ whole genome shotgun (WGS) entry which is preliminary data.</text>
</comment>
<accession>A0A1V4SMK4</accession>
<organism evidence="1 2">
    <name type="scientific">Ruminiclostridium hungatei</name>
    <name type="common">Clostridium hungatei</name>
    <dbReference type="NCBI Taxonomy" id="48256"/>
    <lineage>
        <taxon>Bacteria</taxon>
        <taxon>Bacillati</taxon>
        <taxon>Bacillota</taxon>
        <taxon>Clostridia</taxon>
        <taxon>Eubacteriales</taxon>
        <taxon>Oscillospiraceae</taxon>
        <taxon>Ruminiclostridium</taxon>
    </lineage>
</organism>
<proteinExistence type="predicted"/>
<reference evidence="1 2" key="1">
    <citation type="submission" date="2017-03" db="EMBL/GenBank/DDBJ databases">
        <title>Genome sequence of Clostridium hungatei DSM 14427.</title>
        <authorList>
            <person name="Poehlein A."/>
            <person name="Daniel R."/>
        </authorList>
    </citation>
    <scope>NUCLEOTIDE SEQUENCE [LARGE SCALE GENOMIC DNA]</scope>
    <source>
        <strain evidence="1 2">DSM 14427</strain>
    </source>
</reference>
<evidence type="ECO:0008006" key="3">
    <source>
        <dbReference type="Google" id="ProtNLM"/>
    </source>
</evidence>
<name>A0A1V4SMK4_RUMHU</name>
<evidence type="ECO:0000313" key="1">
    <source>
        <dbReference type="EMBL" id="OPX45118.1"/>
    </source>
</evidence>
<sequence>MNLYQIKRRINIAIDTLRVNDNYLLINDVNERSIAHKLAVYMEQTFGRDYDIDCEYNRNSGDIKKIKMLVAKWVELYNPSVIIEDDMLSGILVEKTVFPDIIVHKRGNPDENLLVIEVKKSTSSVNVDFDIEKLKCYTEPGNKLNYKYGAFIKFHTSTEQYQSPDIRYFKRGKEISAK</sequence>